<accession>A0ABV5BLB1</accession>
<gene>
    <name evidence="1" type="ORF">ACE5IX_06240</name>
</gene>
<evidence type="ECO:0008006" key="3">
    <source>
        <dbReference type="Google" id="ProtNLM"/>
    </source>
</evidence>
<reference evidence="1 2" key="1">
    <citation type="submission" date="2024-09" db="EMBL/GenBank/DDBJ databases">
        <title>Taxonomic and Genotyping Characterization of Leptospira Strains isolated from Multiple Sources in Colombia highlights the importance of intermediate species.</title>
        <authorList>
            <person name="Torres Higuera L."/>
            <person name="Rojas Tapias D."/>
            <person name="Jimenez Velasquez S."/>
            <person name="Renjifo Ibanez C."/>
        </authorList>
    </citation>
    <scope>NUCLEOTIDE SEQUENCE [LARGE SCALE GENOMIC DNA]</scope>
    <source>
        <strain evidence="1 2">Lep080</strain>
    </source>
</reference>
<dbReference type="Proteomes" id="UP001580391">
    <property type="component" value="Unassembled WGS sequence"/>
</dbReference>
<evidence type="ECO:0000313" key="1">
    <source>
        <dbReference type="EMBL" id="MFB5736098.1"/>
    </source>
</evidence>
<comment type="caution">
    <text evidence="1">The sequence shown here is derived from an EMBL/GenBank/DDBJ whole genome shotgun (WGS) entry which is preliminary data.</text>
</comment>
<keyword evidence="2" id="KW-1185">Reference proteome</keyword>
<dbReference type="Gene3D" id="2.130.10.10">
    <property type="entry name" value="YVTN repeat-like/Quinoprotein amine dehydrogenase"/>
    <property type="match status" value="1"/>
</dbReference>
<dbReference type="SUPFAM" id="SSF82171">
    <property type="entry name" value="DPP6 N-terminal domain-like"/>
    <property type="match status" value="1"/>
</dbReference>
<evidence type="ECO:0000313" key="2">
    <source>
        <dbReference type="Proteomes" id="UP001580391"/>
    </source>
</evidence>
<proteinExistence type="predicted"/>
<dbReference type="InterPro" id="IPR015943">
    <property type="entry name" value="WD40/YVTN_repeat-like_dom_sf"/>
</dbReference>
<name>A0ABV5BLB1_9LEPT</name>
<dbReference type="RefSeq" id="WP_135701507.1">
    <property type="nucleotide sequence ID" value="NZ_JBHILI010000002.1"/>
</dbReference>
<organism evidence="1 2">
    <name type="scientific">Leptospira wolffii</name>
    <dbReference type="NCBI Taxonomy" id="409998"/>
    <lineage>
        <taxon>Bacteria</taxon>
        <taxon>Pseudomonadati</taxon>
        <taxon>Spirochaetota</taxon>
        <taxon>Spirochaetia</taxon>
        <taxon>Leptospirales</taxon>
        <taxon>Leptospiraceae</taxon>
        <taxon>Leptospira</taxon>
    </lineage>
</organism>
<dbReference type="EMBL" id="JBHILJ010000002">
    <property type="protein sequence ID" value="MFB5736098.1"/>
    <property type="molecule type" value="Genomic_DNA"/>
</dbReference>
<sequence length="360" mass="40105">MLFRILGLSVIFFLAFFYFLGNPYDSARGIQKTWSWSKEARLGNFPDPRSDFDPEKVLNGYKTGAAYVRIPGGESVAIDDLSRIEYPLSSKGYLSYNKIGNSVEFFSESGELLWTKEYKSYPKVHPDGSLILFLSGDNNQVLVSDINGNPLGAKKLDGRFLTDLGFASKNLSQGETAVLFSGGELFVLNGKGDLLFQNRMGEKEPVFSKSLAVSVDGSKIAVHFLRGNRDFIRVYDQDGTESEEWNLGRVLPHKLHLAVSSEGSVLAGFHDSLVLYSKKGKILFEKKRAKVGPVYQTVFHAGTWFAGEADGNLYFLGEDGKVLREEKIKAADKPYRFFSSGRMGEAFLEGGKEIVLYRDL</sequence>
<protein>
    <recommendedName>
        <fullName evidence="3">WD40 repeat domain-containing protein</fullName>
    </recommendedName>
</protein>